<dbReference type="EMBL" id="CP003364">
    <property type="protein sequence ID" value="AGA25947.1"/>
    <property type="molecule type" value="Genomic_DNA"/>
</dbReference>
<dbReference type="RefSeq" id="WP_015245117.1">
    <property type="nucleotide sequence ID" value="NC_019892.1"/>
</dbReference>
<evidence type="ECO:0000313" key="2">
    <source>
        <dbReference type="EMBL" id="AGA25947.1"/>
    </source>
</evidence>
<evidence type="ECO:0000256" key="1">
    <source>
        <dbReference type="SAM" id="MobiDB-lite"/>
    </source>
</evidence>
<name>L0D9N8_SINAD</name>
<reference evidence="2 3" key="1">
    <citation type="submission" date="2012-02" db="EMBL/GenBank/DDBJ databases">
        <title>Complete sequence of chromosome of Singulisphaera acidiphila DSM 18658.</title>
        <authorList>
            <consortium name="US DOE Joint Genome Institute (JGI-PGF)"/>
            <person name="Lucas S."/>
            <person name="Copeland A."/>
            <person name="Lapidus A."/>
            <person name="Glavina del Rio T."/>
            <person name="Dalin E."/>
            <person name="Tice H."/>
            <person name="Bruce D."/>
            <person name="Goodwin L."/>
            <person name="Pitluck S."/>
            <person name="Peters L."/>
            <person name="Ovchinnikova G."/>
            <person name="Chertkov O."/>
            <person name="Kyrpides N."/>
            <person name="Mavromatis K."/>
            <person name="Ivanova N."/>
            <person name="Brettin T."/>
            <person name="Detter J.C."/>
            <person name="Han C."/>
            <person name="Larimer F."/>
            <person name="Land M."/>
            <person name="Hauser L."/>
            <person name="Markowitz V."/>
            <person name="Cheng J.-F."/>
            <person name="Hugenholtz P."/>
            <person name="Woyke T."/>
            <person name="Wu D."/>
            <person name="Tindall B."/>
            <person name="Pomrenke H."/>
            <person name="Brambilla E."/>
            <person name="Klenk H.-P."/>
            <person name="Eisen J.A."/>
        </authorList>
    </citation>
    <scope>NUCLEOTIDE SEQUENCE [LARGE SCALE GENOMIC DNA]</scope>
    <source>
        <strain evidence="3">ATCC BAA-1392 / DSM 18658 / VKM B-2454 / MOB10</strain>
    </source>
</reference>
<sequence length="104" mass="12000">MEKDRRGRRRQPDQERGLRPLYPPLPGEWTSKALRVAMSSEDWARFDALVRNAAPSASTQARAHGMVISHLIERPLAVDRPAPGPFDWMDWERQKTLKLLRSVI</sequence>
<protein>
    <submittedName>
        <fullName evidence="2">Uncharacterized protein</fullName>
    </submittedName>
</protein>
<feature type="compositionally biased region" description="Basic and acidic residues" evidence="1">
    <location>
        <begin position="1"/>
        <end position="18"/>
    </location>
</feature>
<keyword evidence="3" id="KW-1185">Reference proteome</keyword>
<dbReference type="OrthoDB" id="286479at2"/>
<feature type="region of interest" description="Disordered" evidence="1">
    <location>
        <begin position="1"/>
        <end position="23"/>
    </location>
</feature>
<dbReference type="Proteomes" id="UP000010798">
    <property type="component" value="Chromosome"/>
</dbReference>
<dbReference type="KEGG" id="saci:Sinac_1568"/>
<dbReference type="HOGENOM" id="CLU_2248303_0_0_0"/>
<dbReference type="AlphaFoldDB" id="L0D9N8"/>
<organism evidence="2 3">
    <name type="scientific">Singulisphaera acidiphila (strain ATCC BAA-1392 / DSM 18658 / VKM B-2454 / MOB10)</name>
    <dbReference type="NCBI Taxonomy" id="886293"/>
    <lineage>
        <taxon>Bacteria</taxon>
        <taxon>Pseudomonadati</taxon>
        <taxon>Planctomycetota</taxon>
        <taxon>Planctomycetia</taxon>
        <taxon>Isosphaerales</taxon>
        <taxon>Isosphaeraceae</taxon>
        <taxon>Singulisphaera</taxon>
    </lineage>
</organism>
<dbReference type="eggNOG" id="ENOG5034CCQ">
    <property type="taxonomic scope" value="Bacteria"/>
</dbReference>
<evidence type="ECO:0000313" key="3">
    <source>
        <dbReference type="Proteomes" id="UP000010798"/>
    </source>
</evidence>
<gene>
    <name evidence="2" type="ordered locus">Sinac_1568</name>
</gene>
<accession>L0D9N8</accession>
<proteinExistence type="predicted"/>